<sequence length="248" mass="27738">MDWRMRHNIILGIARGILYLHQDSIIRIVHREIKASNILLDASMNPKISDFGMARIFGGNQTQGNTKRVVGTFGYMPPEYAMGGLFSIKSDVFSFGVLLLEIISGIKNTGFYYEDPSMNLIMHAWKLWRDGKPLELVDRAMGTSLPEQEVVKFIQVGILCVEEKTDDRPTMSSVIFMLSNDTTVPIPKQPAFILTRNYKHPNSSTSGTGSCSANEMSTTIVEVFGIGDEAIIPHRLVAKKVLWVITLE</sequence>
<keyword evidence="5" id="KW-0418">Kinase</keyword>
<evidence type="ECO:0000259" key="9">
    <source>
        <dbReference type="PROSITE" id="PS50011"/>
    </source>
</evidence>
<keyword evidence="3" id="KW-0732">Signal</keyword>
<evidence type="ECO:0000256" key="7">
    <source>
        <dbReference type="ARBA" id="ARBA00023157"/>
    </source>
</evidence>
<feature type="domain" description="Protein kinase" evidence="9">
    <location>
        <begin position="1"/>
        <end position="192"/>
    </location>
</feature>
<gene>
    <name evidence="10" type="ORF">Sjap_025415</name>
</gene>
<dbReference type="GO" id="GO:0004674">
    <property type="term" value="F:protein serine/threonine kinase activity"/>
    <property type="evidence" value="ECO:0007669"/>
    <property type="project" value="UniProtKB-KW"/>
</dbReference>
<keyword evidence="11" id="KW-1185">Reference proteome</keyword>
<evidence type="ECO:0000256" key="4">
    <source>
        <dbReference type="ARBA" id="ARBA00022741"/>
    </source>
</evidence>
<keyword evidence="1" id="KW-0723">Serine/threonine-protein kinase</keyword>
<name>A0AAP0HFM3_9MAGN</name>
<evidence type="ECO:0000256" key="3">
    <source>
        <dbReference type="ARBA" id="ARBA00022729"/>
    </source>
</evidence>
<dbReference type="Proteomes" id="UP001417504">
    <property type="component" value="Unassembled WGS sequence"/>
</dbReference>
<evidence type="ECO:0000313" key="11">
    <source>
        <dbReference type="Proteomes" id="UP001417504"/>
    </source>
</evidence>
<evidence type="ECO:0000256" key="2">
    <source>
        <dbReference type="ARBA" id="ARBA00022679"/>
    </source>
</evidence>
<accession>A0AAP0HFM3</accession>
<dbReference type="GO" id="GO:0005524">
    <property type="term" value="F:ATP binding"/>
    <property type="evidence" value="ECO:0007669"/>
    <property type="project" value="UniProtKB-KW"/>
</dbReference>
<keyword evidence="2" id="KW-0808">Transferase</keyword>
<dbReference type="Gene3D" id="1.10.510.10">
    <property type="entry name" value="Transferase(Phosphotransferase) domain 1"/>
    <property type="match status" value="1"/>
</dbReference>
<keyword evidence="8" id="KW-0325">Glycoprotein</keyword>
<dbReference type="PANTHER" id="PTHR27002:SF932">
    <property type="entry name" value="RECEPTOR-LIKE SERINE_THREONINE-PROTEIN KINASE"/>
    <property type="match status" value="1"/>
</dbReference>
<reference evidence="10 11" key="1">
    <citation type="submission" date="2024-01" db="EMBL/GenBank/DDBJ databases">
        <title>Genome assemblies of Stephania.</title>
        <authorList>
            <person name="Yang L."/>
        </authorList>
    </citation>
    <scope>NUCLEOTIDE SEQUENCE [LARGE SCALE GENOMIC DNA]</scope>
    <source>
        <strain evidence="10">QJT</strain>
        <tissue evidence="10">Leaf</tissue>
    </source>
</reference>
<evidence type="ECO:0000256" key="6">
    <source>
        <dbReference type="ARBA" id="ARBA00022840"/>
    </source>
</evidence>
<dbReference type="InterPro" id="IPR000719">
    <property type="entry name" value="Prot_kinase_dom"/>
</dbReference>
<dbReference type="AlphaFoldDB" id="A0AAP0HFM3"/>
<dbReference type="InterPro" id="IPR001245">
    <property type="entry name" value="Ser-Thr/Tyr_kinase_cat_dom"/>
</dbReference>
<dbReference type="FunFam" id="1.10.510.10:FF:000060">
    <property type="entry name" value="G-type lectin S-receptor-like serine/threonine-protein kinase"/>
    <property type="match status" value="1"/>
</dbReference>
<dbReference type="PROSITE" id="PS50011">
    <property type="entry name" value="PROTEIN_KINASE_DOM"/>
    <property type="match status" value="1"/>
</dbReference>
<proteinExistence type="predicted"/>
<dbReference type="InterPro" id="IPR011009">
    <property type="entry name" value="Kinase-like_dom_sf"/>
</dbReference>
<keyword evidence="7" id="KW-1015">Disulfide bond</keyword>
<evidence type="ECO:0000256" key="5">
    <source>
        <dbReference type="ARBA" id="ARBA00022777"/>
    </source>
</evidence>
<organism evidence="10 11">
    <name type="scientific">Stephania japonica</name>
    <dbReference type="NCBI Taxonomy" id="461633"/>
    <lineage>
        <taxon>Eukaryota</taxon>
        <taxon>Viridiplantae</taxon>
        <taxon>Streptophyta</taxon>
        <taxon>Embryophyta</taxon>
        <taxon>Tracheophyta</taxon>
        <taxon>Spermatophyta</taxon>
        <taxon>Magnoliopsida</taxon>
        <taxon>Ranunculales</taxon>
        <taxon>Menispermaceae</taxon>
        <taxon>Menispermoideae</taxon>
        <taxon>Cissampelideae</taxon>
        <taxon>Stephania</taxon>
    </lineage>
</organism>
<dbReference type="Pfam" id="PF07714">
    <property type="entry name" value="PK_Tyr_Ser-Thr"/>
    <property type="match status" value="1"/>
</dbReference>
<evidence type="ECO:0000256" key="1">
    <source>
        <dbReference type="ARBA" id="ARBA00022527"/>
    </source>
</evidence>
<dbReference type="GO" id="GO:0005886">
    <property type="term" value="C:plasma membrane"/>
    <property type="evidence" value="ECO:0007669"/>
    <property type="project" value="TreeGrafter"/>
</dbReference>
<keyword evidence="4" id="KW-0547">Nucleotide-binding</keyword>
<dbReference type="SUPFAM" id="SSF56112">
    <property type="entry name" value="Protein kinase-like (PK-like)"/>
    <property type="match status" value="1"/>
</dbReference>
<protein>
    <recommendedName>
        <fullName evidence="9">Protein kinase domain-containing protein</fullName>
    </recommendedName>
</protein>
<keyword evidence="6" id="KW-0067">ATP-binding</keyword>
<evidence type="ECO:0000256" key="8">
    <source>
        <dbReference type="ARBA" id="ARBA00023180"/>
    </source>
</evidence>
<dbReference type="EMBL" id="JBBNAE010000011">
    <property type="protein sequence ID" value="KAK9085004.1"/>
    <property type="molecule type" value="Genomic_DNA"/>
</dbReference>
<comment type="caution">
    <text evidence="10">The sequence shown here is derived from an EMBL/GenBank/DDBJ whole genome shotgun (WGS) entry which is preliminary data.</text>
</comment>
<dbReference type="PANTHER" id="PTHR27002">
    <property type="entry name" value="RECEPTOR-LIKE SERINE/THREONINE-PROTEIN KINASE SD1-8"/>
    <property type="match status" value="1"/>
</dbReference>
<evidence type="ECO:0000313" key="10">
    <source>
        <dbReference type="EMBL" id="KAK9085004.1"/>
    </source>
</evidence>